<dbReference type="AlphaFoldDB" id="M5TT97"/>
<dbReference type="InterPro" id="IPR001509">
    <property type="entry name" value="Epimerase_deHydtase"/>
</dbReference>
<feature type="domain" description="NAD-dependent epimerase/dehydratase" evidence="2">
    <location>
        <begin position="7"/>
        <end position="238"/>
    </location>
</feature>
<dbReference type="RefSeq" id="WP_008688091.1">
    <property type="nucleotide sequence ID" value="NZ_ANOH01000442.1"/>
</dbReference>
<dbReference type="InterPro" id="IPR036291">
    <property type="entry name" value="NAD(P)-bd_dom_sf"/>
</dbReference>
<reference evidence="3 4" key="1">
    <citation type="journal article" date="2013" name="Mar. Genomics">
        <title>Expression of sulfatases in Rhodopirellula baltica and the diversity of sulfatases in the genus Rhodopirellula.</title>
        <authorList>
            <person name="Wegner C.E."/>
            <person name="Richter-Heitmann T."/>
            <person name="Klindworth A."/>
            <person name="Klockow C."/>
            <person name="Richter M."/>
            <person name="Achstetter T."/>
            <person name="Glockner F.O."/>
            <person name="Harder J."/>
        </authorList>
    </citation>
    <scope>NUCLEOTIDE SEQUENCE [LARGE SCALE GENOMIC DNA]</scope>
    <source>
        <strain evidence="3 4">SM41</strain>
    </source>
</reference>
<dbReference type="Gene3D" id="3.40.50.720">
    <property type="entry name" value="NAD(P)-binding Rossmann-like Domain"/>
    <property type="match status" value="1"/>
</dbReference>
<evidence type="ECO:0000259" key="2">
    <source>
        <dbReference type="Pfam" id="PF01370"/>
    </source>
</evidence>
<gene>
    <name evidence="3" type="ORF">RSSM_06297</name>
</gene>
<dbReference type="Pfam" id="PF01370">
    <property type="entry name" value="Epimerase"/>
    <property type="match status" value="1"/>
</dbReference>
<evidence type="ECO:0000313" key="4">
    <source>
        <dbReference type="Proteomes" id="UP000011885"/>
    </source>
</evidence>
<dbReference type="SUPFAM" id="SSF51735">
    <property type="entry name" value="NAD(P)-binding Rossmann-fold domains"/>
    <property type="match status" value="1"/>
</dbReference>
<keyword evidence="4" id="KW-1185">Reference proteome</keyword>
<dbReference type="EMBL" id="ANOH01000442">
    <property type="protein sequence ID" value="EMI52269.1"/>
    <property type="molecule type" value="Genomic_DNA"/>
</dbReference>
<dbReference type="PANTHER" id="PTHR43000">
    <property type="entry name" value="DTDP-D-GLUCOSE 4,6-DEHYDRATASE-RELATED"/>
    <property type="match status" value="1"/>
</dbReference>
<evidence type="ECO:0000256" key="1">
    <source>
        <dbReference type="ARBA" id="ARBA00007637"/>
    </source>
</evidence>
<proteinExistence type="inferred from homology"/>
<dbReference type="OrthoDB" id="258549at2"/>
<comment type="similarity">
    <text evidence="1">Belongs to the NAD(P)-dependent epimerase/dehydratase family.</text>
</comment>
<protein>
    <submittedName>
        <fullName evidence="3">UDP-glucose 4-epimerase</fullName>
    </submittedName>
</protein>
<dbReference type="PATRIC" id="fig|1263870.3.peg.6671"/>
<evidence type="ECO:0000313" key="3">
    <source>
        <dbReference type="EMBL" id="EMI52269.1"/>
    </source>
</evidence>
<accession>M5TT97</accession>
<comment type="caution">
    <text evidence="3">The sequence shown here is derived from an EMBL/GenBank/DDBJ whole genome shotgun (WGS) entry which is preliminary data.</text>
</comment>
<organism evidence="3 4">
    <name type="scientific">Rhodopirellula sallentina SM41</name>
    <dbReference type="NCBI Taxonomy" id="1263870"/>
    <lineage>
        <taxon>Bacteria</taxon>
        <taxon>Pseudomonadati</taxon>
        <taxon>Planctomycetota</taxon>
        <taxon>Planctomycetia</taxon>
        <taxon>Pirellulales</taxon>
        <taxon>Pirellulaceae</taxon>
        <taxon>Rhodopirellula</taxon>
    </lineage>
</organism>
<sequence>MLSEKRILVLGGAGFIGSHVTHRLVELGAKVRVLSRPGRSVQNLTGVIDDIELVFGNFSDEGHLRTSLEGIDQVVHLISTTFPATTTSSGIYDIESNIIPTLRLLQECVNKGVQKLVYLSSGGTVYGEPKTDPITEDHALDPKSIYGQSKKVIESYIEFFVRTRSLNTTTLRVSNAFGPRHNPYGVQGLIGVAMACAIENRTVTILGDGSAERDYIYVDDVVAGVIAALSTETADTVNLSSGQGRSVSEVLDTVERVSGRPVLRRFDANRDSDVNKNVLCNQRARTLLNWSPQTEFEDGMRKTWQWIQSELGTLKPNDSSQSGNESK</sequence>
<name>M5TT97_9BACT</name>
<dbReference type="Proteomes" id="UP000011885">
    <property type="component" value="Unassembled WGS sequence"/>
</dbReference>